<dbReference type="PROSITE" id="PS51186">
    <property type="entry name" value="GNAT"/>
    <property type="match status" value="1"/>
</dbReference>
<evidence type="ECO:0000313" key="3">
    <source>
        <dbReference type="EMBL" id="RNM15740.1"/>
    </source>
</evidence>
<dbReference type="AlphaFoldDB" id="A0A3N0GUE0"/>
<keyword evidence="4" id="KW-1185">Reference proteome</keyword>
<dbReference type="Proteomes" id="UP000279994">
    <property type="component" value="Unassembled WGS sequence"/>
</dbReference>
<dbReference type="InterPro" id="IPR051908">
    <property type="entry name" value="Ribosomal_N-acetyltransferase"/>
</dbReference>
<evidence type="ECO:0000313" key="4">
    <source>
        <dbReference type="Proteomes" id="UP000279994"/>
    </source>
</evidence>
<evidence type="ECO:0000259" key="2">
    <source>
        <dbReference type="PROSITE" id="PS51186"/>
    </source>
</evidence>
<comment type="caution">
    <text evidence="3">The sequence shown here is derived from an EMBL/GenBank/DDBJ whole genome shotgun (WGS) entry which is preliminary data.</text>
</comment>
<dbReference type="Pfam" id="PF13302">
    <property type="entry name" value="Acetyltransf_3"/>
    <property type="match status" value="1"/>
</dbReference>
<reference evidence="3 4" key="1">
    <citation type="submission" date="2018-11" db="EMBL/GenBank/DDBJ databases">
        <authorList>
            <person name="Li F."/>
        </authorList>
    </citation>
    <scope>NUCLEOTIDE SEQUENCE [LARGE SCALE GENOMIC DNA]</scope>
    <source>
        <strain evidence="3 4">Gsoil 818</strain>
    </source>
</reference>
<dbReference type="FunFam" id="3.40.630.30:FF:000047">
    <property type="entry name" value="Acetyltransferase, GNAT family"/>
    <property type="match status" value="1"/>
</dbReference>
<dbReference type="SUPFAM" id="SSF55729">
    <property type="entry name" value="Acyl-CoA N-acyltransferases (Nat)"/>
    <property type="match status" value="1"/>
</dbReference>
<dbReference type="GO" id="GO:1990189">
    <property type="term" value="F:protein N-terminal-serine acetyltransferase activity"/>
    <property type="evidence" value="ECO:0007669"/>
    <property type="project" value="TreeGrafter"/>
</dbReference>
<gene>
    <name evidence="3" type="ORF">EFL26_06020</name>
</gene>
<dbReference type="GO" id="GO:0005737">
    <property type="term" value="C:cytoplasm"/>
    <property type="evidence" value="ECO:0007669"/>
    <property type="project" value="TreeGrafter"/>
</dbReference>
<protein>
    <submittedName>
        <fullName evidence="3">N-acetyltransferase</fullName>
    </submittedName>
</protein>
<sequence>MTRRPARGRPYDARVDAPRRNEFGQPIGPAVEWSPREPVSPVHLEGRWSRVEPVAAHHLDGLYDALVLRSPDSIWTYLAAGPFPDRAGLNAWLRSLHDEATWFPHAICQADGRPLGIASYLRADPANGSVEVGGIAYAAALQRTTAATEAMYLMARHVFDDLGYRRYEWKCDALNEPSRRAAARLGFTYEGTFRNALVYKGRNRDTAWFSITDAEWPAIRTALEEWLDPANHDEDGGQRAPLRAAR</sequence>
<dbReference type="OrthoDB" id="9795199at2"/>
<dbReference type="InterPro" id="IPR016181">
    <property type="entry name" value="Acyl_CoA_acyltransferase"/>
</dbReference>
<accession>A0A3N0GUE0</accession>
<dbReference type="Gene3D" id="3.40.630.30">
    <property type="match status" value="1"/>
</dbReference>
<dbReference type="PANTHER" id="PTHR43441">
    <property type="entry name" value="RIBOSOMAL-PROTEIN-SERINE ACETYLTRANSFERASE"/>
    <property type="match status" value="1"/>
</dbReference>
<proteinExistence type="predicted"/>
<keyword evidence="3" id="KW-0808">Transferase</keyword>
<dbReference type="InterPro" id="IPR000182">
    <property type="entry name" value="GNAT_dom"/>
</dbReference>
<dbReference type="GO" id="GO:0008999">
    <property type="term" value="F:protein-N-terminal-alanine acetyltransferase activity"/>
    <property type="evidence" value="ECO:0007669"/>
    <property type="project" value="TreeGrafter"/>
</dbReference>
<dbReference type="EMBL" id="RJSF01000019">
    <property type="protein sequence ID" value="RNM15740.1"/>
    <property type="molecule type" value="Genomic_DNA"/>
</dbReference>
<feature type="region of interest" description="Disordered" evidence="1">
    <location>
        <begin position="1"/>
        <end position="20"/>
    </location>
</feature>
<organism evidence="3 4">
    <name type="scientific">Nocardioides pocheonensis</name>
    <dbReference type="NCBI Taxonomy" id="661485"/>
    <lineage>
        <taxon>Bacteria</taxon>
        <taxon>Bacillati</taxon>
        <taxon>Actinomycetota</taxon>
        <taxon>Actinomycetes</taxon>
        <taxon>Propionibacteriales</taxon>
        <taxon>Nocardioidaceae</taxon>
        <taxon>Nocardioides</taxon>
    </lineage>
</organism>
<name>A0A3N0GUE0_9ACTN</name>
<feature type="compositionally biased region" description="Basic and acidic residues" evidence="1">
    <location>
        <begin position="9"/>
        <end position="20"/>
    </location>
</feature>
<dbReference type="PANTHER" id="PTHR43441:SF2">
    <property type="entry name" value="FAMILY ACETYLTRANSFERASE, PUTATIVE (AFU_ORTHOLOGUE AFUA_7G00850)-RELATED"/>
    <property type="match status" value="1"/>
</dbReference>
<feature type="domain" description="N-acetyltransferase" evidence="2">
    <location>
        <begin position="49"/>
        <end position="205"/>
    </location>
</feature>
<evidence type="ECO:0000256" key="1">
    <source>
        <dbReference type="SAM" id="MobiDB-lite"/>
    </source>
</evidence>